<dbReference type="AlphaFoldDB" id="M3XZJ0"/>
<proteinExistence type="predicted"/>
<evidence type="ECO:0000256" key="1">
    <source>
        <dbReference type="ARBA" id="ARBA00022737"/>
    </source>
</evidence>
<organism evidence="2">
    <name type="scientific">Mustela putorius furo</name>
    <name type="common">European domestic ferret</name>
    <name type="synonym">Mustela furo</name>
    <dbReference type="NCBI Taxonomy" id="9669"/>
    <lineage>
        <taxon>Eukaryota</taxon>
        <taxon>Metazoa</taxon>
        <taxon>Chordata</taxon>
        <taxon>Craniata</taxon>
        <taxon>Vertebrata</taxon>
        <taxon>Euteleostomi</taxon>
        <taxon>Mammalia</taxon>
        <taxon>Eutheria</taxon>
        <taxon>Laurasiatheria</taxon>
        <taxon>Carnivora</taxon>
        <taxon>Caniformia</taxon>
        <taxon>Musteloidea</taxon>
        <taxon>Mustelidae</taxon>
        <taxon>Mustelinae</taxon>
        <taxon>Mustela</taxon>
    </lineage>
</organism>
<dbReference type="InterPro" id="IPR015943">
    <property type="entry name" value="WD40/YVTN_repeat-like_dom_sf"/>
</dbReference>
<accession>M3XZJ0</accession>
<sequence>METFKCIMKQSMRSQNKNIEQIQQLFMKIDYESVGRIQWDGLCTYLQLEYSEQAAALARQKEVSFQLPAALQGLSYGGPVLRILSMPDDTLIMIREDGAIYFWSLQLKLKRRKRVFDKSTSRKPRWVTDVISMPQYNKLLIGTGNREIQLYELSNLEPYCQIGGLEAVPLKLDYCYEDPDKCLILYGDDQGCVNILSLASVRELLSAWMESCAFWSLPDHRVRPSFWKSHRLRCPCGFLTYHLVGRLSSDTSSFSRMDAVREDSTHPPDRRAGGRKLRRWEMPACGSGLCPCVPCSVAVSRS</sequence>
<dbReference type="InParanoid" id="M3XZJ0"/>
<name>M3XZJ0_MUSPF</name>
<keyword evidence="1" id="KW-0677">Repeat</keyword>
<protein>
    <recommendedName>
        <fullName evidence="3">EF-hand domain-containing protein</fullName>
    </recommendedName>
</protein>
<dbReference type="GeneTree" id="ENSGT00740000117041"/>
<evidence type="ECO:0008006" key="3">
    <source>
        <dbReference type="Google" id="ProtNLM"/>
    </source>
</evidence>
<dbReference type="InterPro" id="IPR051242">
    <property type="entry name" value="WD-EF-hand_domain"/>
</dbReference>
<dbReference type="eggNOG" id="ENOG502RU1U">
    <property type="taxonomic scope" value="Eukaryota"/>
</dbReference>
<dbReference type="Ensembl" id="ENSMPUT00000004570.1">
    <property type="protein sequence ID" value="ENSMPUP00000004491.1"/>
    <property type="gene ID" value="ENSMPUG00000004527.1"/>
</dbReference>
<dbReference type="InterPro" id="IPR036322">
    <property type="entry name" value="WD40_repeat_dom_sf"/>
</dbReference>
<dbReference type="EMBL" id="AEYP01084743">
    <property type="status" value="NOT_ANNOTATED_CDS"/>
    <property type="molecule type" value="Genomic_DNA"/>
</dbReference>
<dbReference type="STRING" id="9669.ENSMPUP00000004491"/>
<dbReference type="SUPFAM" id="SSF50978">
    <property type="entry name" value="WD40 repeat-like"/>
    <property type="match status" value="1"/>
</dbReference>
<dbReference type="Gene3D" id="2.130.10.10">
    <property type="entry name" value="YVTN repeat-like/Quinoprotein amine dehydrogenase"/>
    <property type="match status" value="1"/>
</dbReference>
<evidence type="ECO:0000313" key="2">
    <source>
        <dbReference type="Ensembl" id="ENSMPUP00000004491.1"/>
    </source>
</evidence>
<reference evidence="2" key="1">
    <citation type="submission" date="2024-06" db="UniProtKB">
        <authorList>
            <consortium name="Ensembl"/>
        </authorList>
    </citation>
    <scope>IDENTIFICATION</scope>
</reference>
<dbReference type="HOGENOM" id="CLU_921215_0_0_1"/>
<dbReference type="PANTHER" id="PTHR44324:SF4">
    <property type="entry name" value="WD40 REPEAT DOMAIN 95"/>
    <property type="match status" value="1"/>
</dbReference>
<dbReference type="PANTHER" id="PTHR44324">
    <property type="entry name" value="WD40 REPEAT DOMAIN 95"/>
    <property type="match status" value="1"/>
</dbReference>